<dbReference type="Pfam" id="PF05729">
    <property type="entry name" value="NACHT"/>
    <property type="match status" value="1"/>
</dbReference>
<protein>
    <submittedName>
        <fullName evidence="3">NACHT domain-containing protein</fullName>
    </submittedName>
</protein>
<gene>
    <name evidence="3" type="ORF">H6G24_36180</name>
</gene>
<dbReference type="SUPFAM" id="SSF52540">
    <property type="entry name" value="P-loop containing nucleoside triphosphate hydrolases"/>
    <property type="match status" value="1"/>
</dbReference>
<dbReference type="Gene3D" id="3.40.50.300">
    <property type="entry name" value="P-loop containing nucleotide triphosphate hydrolases"/>
    <property type="match status" value="1"/>
</dbReference>
<evidence type="ECO:0000313" key="4">
    <source>
        <dbReference type="Proteomes" id="UP000658514"/>
    </source>
</evidence>
<organism evidence="3 4">
    <name type="scientific">Calothrix parietina FACHB-288</name>
    <dbReference type="NCBI Taxonomy" id="2692896"/>
    <lineage>
        <taxon>Bacteria</taxon>
        <taxon>Bacillati</taxon>
        <taxon>Cyanobacteriota</taxon>
        <taxon>Cyanophyceae</taxon>
        <taxon>Nostocales</taxon>
        <taxon>Calotrichaceae</taxon>
        <taxon>Calothrix</taxon>
    </lineage>
</organism>
<dbReference type="EMBL" id="JACJQH010000118">
    <property type="protein sequence ID" value="MBD2200821.1"/>
    <property type="molecule type" value="Genomic_DNA"/>
</dbReference>
<sequence length="593" mass="69470">MTPEKKVEEVKKIFNNLTDKELKKSLTTALEKILKEPKESYEALDIRNEHGSELSIILSLMIQQNVKHQAKRKQEEEQEQEEKEEKEKYQSLTHSLSIPAAVERILAIYGNKITSGIRKNKYWQEIINKRCGQLYVMGLKSPQHTKDFYVPISLSSSPNETLDSNDLIKKLGENKNLKIQIYGRSGIGKSSLLRYIGIHCLEQTIPGKQDYIPIYISLRRLDSKNSYLTLFEAIKSTYTQVGVEERNLINTLQNGQAIILIDGLDITDLKQRDIVNNVREFIEIYPNNTFIISTKTEEAIFPSFEPYEIKNFNQGQSKGFIEKWFKQYGQNENLQKCQNSLIQYLKLDKENLDNCENADDDRLAFSQTPLLLSCLCVIYASIPNIDHDKLYKDDLILYHLTIQELIKDWDTDRGFDAEYAYSVLSSQQRVELLAYLAFHFMKVRNFHLGAYLSKDNVKKYILEFIQQPEIKKFLIHHEIATNNEIRAEEILHGLEQQDGLLVSRFQNDYTFVHSQIQSYFVSYYLSKASLVEWAEYVDKYKKEQSIFLEDAIRLRKWATKQMENKLLNLPNIHIYEYKNENLFAHLMCSFILY</sequence>
<dbReference type="InterPro" id="IPR027417">
    <property type="entry name" value="P-loop_NTPase"/>
</dbReference>
<evidence type="ECO:0000259" key="2">
    <source>
        <dbReference type="Pfam" id="PF05729"/>
    </source>
</evidence>
<dbReference type="PANTHER" id="PTHR46844">
    <property type="entry name" value="SLR5058 PROTEIN"/>
    <property type="match status" value="1"/>
</dbReference>
<keyword evidence="4" id="KW-1185">Reference proteome</keyword>
<dbReference type="PANTHER" id="PTHR46844:SF1">
    <property type="entry name" value="SLR5058 PROTEIN"/>
    <property type="match status" value="1"/>
</dbReference>
<name>A0ABR8ALE5_9CYAN</name>
<accession>A0ABR8ALE5</accession>
<evidence type="ECO:0000313" key="3">
    <source>
        <dbReference type="EMBL" id="MBD2200821.1"/>
    </source>
</evidence>
<dbReference type="RefSeq" id="WP_190552077.1">
    <property type="nucleotide sequence ID" value="NZ_CAWPNO010000022.1"/>
</dbReference>
<reference evidence="3 4" key="1">
    <citation type="journal article" date="2020" name="ISME J.">
        <title>Comparative genomics reveals insights into cyanobacterial evolution and habitat adaptation.</title>
        <authorList>
            <person name="Chen M.Y."/>
            <person name="Teng W.K."/>
            <person name="Zhao L."/>
            <person name="Hu C.X."/>
            <person name="Zhou Y.K."/>
            <person name="Han B.P."/>
            <person name="Song L.R."/>
            <person name="Shu W.S."/>
        </authorList>
    </citation>
    <scope>NUCLEOTIDE SEQUENCE [LARGE SCALE GENOMIC DNA]</scope>
    <source>
        <strain evidence="3 4">FACHB-288</strain>
    </source>
</reference>
<comment type="caution">
    <text evidence="3">The sequence shown here is derived from an EMBL/GenBank/DDBJ whole genome shotgun (WGS) entry which is preliminary data.</text>
</comment>
<proteinExistence type="predicted"/>
<dbReference type="InterPro" id="IPR007111">
    <property type="entry name" value="NACHT_NTPase"/>
</dbReference>
<evidence type="ECO:0000256" key="1">
    <source>
        <dbReference type="SAM" id="MobiDB-lite"/>
    </source>
</evidence>
<feature type="domain" description="NACHT" evidence="2">
    <location>
        <begin position="180"/>
        <end position="327"/>
    </location>
</feature>
<feature type="region of interest" description="Disordered" evidence="1">
    <location>
        <begin position="69"/>
        <end position="90"/>
    </location>
</feature>
<dbReference type="Proteomes" id="UP000658514">
    <property type="component" value="Unassembled WGS sequence"/>
</dbReference>